<evidence type="ECO:0000256" key="2">
    <source>
        <dbReference type="ARBA" id="ARBA00022448"/>
    </source>
</evidence>
<dbReference type="InterPro" id="IPR003439">
    <property type="entry name" value="ABC_transporter-like_ATP-bd"/>
</dbReference>
<dbReference type="RefSeq" id="WP_132580331.1">
    <property type="nucleotide sequence ID" value="NZ_SMAJ01000003.1"/>
</dbReference>
<dbReference type="AlphaFoldDB" id="A0A4R3M7V7"/>
<evidence type="ECO:0000256" key="6">
    <source>
        <dbReference type="ARBA" id="ARBA00022970"/>
    </source>
</evidence>
<keyword evidence="9" id="KW-1185">Reference proteome</keyword>
<keyword evidence="3" id="KW-0472">Membrane</keyword>
<dbReference type="OrthoDB" id="9776369at2"/>
<accession>A0A4R3M7V7</accession>
<dbReference type="InterPro" id="IPR052156">
    <property type="entry name" value="BCAA_Transport_ATP-bd_LivF"/>
</dbReference>
<dbReference type="SUPFAM" id="SSF52540">
    <property type="entry name" value="P-loop containing nucleoside triphosphate hydrolases"/>
    <property type="match status" value="1"/>
</dbReference>
<evidence type="ECO:0000256" key="4">
    <source>
        <dbReference type="ARBA" id="ARBA00022741"/>
    </source>
</evidence>
<evidence type="ECO:0000313" key="9">
    <source>
        <dbReference type="Proteomes" id="UP000295525"/>
    </source>
</evidence>
<dbReference type="Gene3D" id="3.40.50.300">
    <property type="entry name" value="P-loop containing nucleotide triphosphate hydrolases"/>
    <property type="match status" value="1"/>
</dbReference>
<dbReference type="PANTHER" id="PTHR43820:SF2">
    <property type="entry name" value="ABC TRANSPORTER ATP-BINDING PROTEIN"/>
    <property type="match status" value="1"/>
</dbReference>
<keyword evidence="2" id="KW-0813">Transport</keyword>
<dbReference type="EMBL" id="SMAJ01000003">
    <property type="protein sequence ID" value="TCT09574.1"/>
    <property type="molecule type" value="Genomic_DNA"/>
</dbReference>
<feature type="domain" description="ABC transporter" evidence="7">
    <location>
        <begin position="5"/>
        <end position="234"/>
    </location>
</feature>
<evidence type="ECO:0000313" key="8">
    <source>
        <dbReference type="EMBL" id="TCT09574.1"/>
    </source>
</evidence>
<dbReference type="Proteomes" id="UP000295525">
    <property type="component" value="Unassembled WGS sequence"/>
</dbReference>
<keyword evidence="4" id="KW-0547">Nucleotide-binding</keyword>
<dbReference type="PROSITE" id="PS50893">
    <property type="entry name" value="ABC_TRANSPORTER_2"/>
    <property type="match status" value="1"/>
</dbReference>
<protein>
    <submittedName>
        <fullName evidence="8">Amino acid/amide ABC transporter ATP-binding protein 2 (HAAT family)</fullName>
    </submittedName>
</protein>
<comment type="caution">
    <text evidence="8">The sequence shown here is derived from an EMBL/GenBank/DDBJ whole genome shotgun (WGS) entry which is preliminary data.</text>
</comment>
<dbReference type="GO" id="GO:0015658">
    <property type="term" value="F:branched-chain amino acid transmembrane transporter activity"/>
    <property type="evidence" value="ECO:0007669"/>
    <property type="project" value="TreeGrafter"/>
</dbReference>
<name>A0A4R3M7V7_9BURK</name>
<organism evidence="8 9">
    <name type="scientific">Paralcaligenes ureilyticus</name>
    <dbReference type="NCBI Taxonomy" id="627131"/>
    <lineage>
        <taxon>Bacteria</taxon>
        <taxon>Pseudomonadati</taxon>
        <taxon>Pseudomonadota</taxon>
        <taxon>Betaproteobacteria</taxon>
        <taxon>Burkholderiales</taxon>
        <taxon>Alcaligenaceae</taxon>
        <taxon>Paralcaligenes</taxon>
    </lineage>
</organism>
<keyword evidence="3" id="KW-1003">Cell membrane</keyword>
<dbReference type="PROSITE" id="PS00211">
    <property type="entry name" value="ABC_TRANSPORTER_1"/>
    <property type="match status" value="1"/>
</dbReference>
<dbReference type="GO" id="GO:0005524">
    <property type="term" value="F:ATP binding"/>
    <property type="evidence" value="ECO:0007669"/>
    <property type="project" value="UniProtKB-KW"/>
</dbReference>
<sequence length="235" mass="25625">MNNALELDNVSAFYGASQILQLLNLRVEQGKVTCLLGLNGMGKTTTLKAIMGLVDRVEGRITLNGQPLVGRTHLRARMGVTLVPEDRKVFASLTVHENMTVAQQLTGSGKDFLIEDAVRLFPRLQERLEQKAGTLSGGEQQMLVVARALLANPSYILLDEPTEGLAPDYVDAIKESIQAARSRNIGIILVEQSLPLALAVGDDFYIIENGQTIFNEPRDAVMADPAILEKMLAVE</sequence>
<proteinExistence type="inferred from homology"/>
<dbReference type="GO" id="GO:0015807">
    <property type="term" value="P:L-amino acid transport"/>
    <property type="evidence" value="ECO:0007669"/>
    <property type="project" value="TreeGrafter"/>
</dbReference>
<evidence type="ECO:0000256" key="3">
    <source>
        <dbReference type="ARBA" id="ARBA00022475"/>
    </source>
</evidence>
<gene>
    <name evidence="8" type="ORF">EDC26_103193</name>
</gene>
<evidence type="ECO:0000256" key="5">
    <source>
        <dbReference type="ARBA" id="ARBA00022840"/>
    </source>
</evidence>
<dbReference type="InterPro" id="IPR027417">
    <property type="entry name" value="P-loop_NTPase"/>
</dbReference>
<evidence type="ECO:0000259" key="7">
    <source>
        <dbReference type="PROSITE" id="PS50893"/>
    </source>
</evidence>
<evidence type="ECO:0000256" key="1">
    <source>
        <dbReference type="ARBA" id="ARBA00005417"/>
    </source>
</evidence>
<dbReference type="PANTHER" id="PTHR43820">
    <property type="entry name" value="HIGH-AFFINITY BRANCHED-CHAIN AMINO ACID TRANSPORT ATP-BINDING PROTEIN LIVF"/>
    <property type="match status" value="1"/>
</dbReference>
<dbReference type="SMART" id="SM00382">
    <property type="entry name" value="AAA"/>
    <property type="match status" value="1"/>
</dbReference>
<dbReference type="CDD" id="cd03224">
    <property type="entry name" value="ABC_TM1139_LivF_branched"/>
    <property type="match status" value="1"/>
</dbReference>
<dbReference type="InterPro" id="IPR017871">
    <property type="entry name" value="ABC_transporter-like_CS"/>
</dbReference>
<dbReference type="InterPro" id="IPR003593">
    <property type="entry name" value="AAA+_ATPase"/>
</dbReference>
<keyword evidence="6" id="KW-0029">Amino-acid transport</keyword>
<dbReference type="Pfam" id="PF00005">
    <property type="entry name" value="ABC_tran"/>
    <property type="match status" value="1"/>
</dbReference>
<reference evidence="8 9" key="1">
    <citation type="submission" date="2019-03" db="EMBL/GenBank/DDBJ databases">
        <title>Genomic Encyclopedia of Type Strains, Phase IV (KMG-IV): sequencing the most valuable type-strain genomes for metagenomic binning, comparative biology and taxonomic classification.</title>
        <authorList>
            <person name="Goeker M."/>
        </authorList>
    </citation>
    <scope>NUCLEOTIDE SEQUENCE [LARGE SCALE GENOMIC DNA]</scope>
    <source>
        <strain evidence="8 9">DSM 24591</strain>
    </source>
</reference>
<keyword evidence="5 8" id="KW-0067">ATP-binding</keyword>
<dbReference type="GO" id="GO:0016887">
    <property type="term" value="F:ATP hydrolysis activity"/>
    <property type="evidence" value="ECO:0007669"/>
    <property type="project" value="InterPro"/>
</dbReference>
<comment type="similarity">
    <text evidence="1">Belongs to the ABC transporter superfamily.</text>
</comment>